<evidence type="ECO:0000256" key="4">
    <source>
        <dbReference type="ARBA" id="ARBA00022840"/>
    </source>
</evidence>
<evidence type="ECO:0000259" key="8">
    <source>
        <dbReference type="PROSITE" id="PS50893"/>
    </source>
</evidence>
<keyword evidence="11" id="KW-1185">Reference proteome</keyword>
<organism evidence="10 11">
    <name type="scientific">Microbulbifer aestuariivivens</name>
    <dbReference type="NCBI Taxonomy" id="1908308"/>
    <lineage>
        <taxon>Bacteria</taxon>
        <taxon>Pseudomonadati</taxon>
        <taxon>Pseudomonadota</taxon>
        <taxon>Gammaproteobacteria</taxon>
        <taxon>Cellvibrionales</taxon>
        <taxon>Microbulbiferaceae</taxon>
        <taxon>Microbulbifer</taxon>
    </lineage>
</organism>
<comment type="subcellular location">
    <subcellularLocation>
        <location evidence="1">Cell membrane</location>
        <topology evidence="1">Multi-pass membrane protein</topology>
    </subcellularLocation>
</comment>
<name>A0ABP9WPU9_9GAMM</name>
<dbReference type="PROSITE" id="PS50929">
    <property type="entry name" value="ABC_TM1F"/>
    <property type="match status" value="1"/>
</dbReference>
<dbReference type="InterPro" id="IPR003439">
    <property type="entry name" value="ABC_transporter-like_ATP-bd"/>
</dbReference>
<dbReference type="NCBIfam" id="TIGR02204">
    <property type="entry name" value="MsbA_rel"/>
    <property type="match status" value="1"/>
</dbReference>
<dbReference type="SUPFAM" id="SSF90123">
    <property type="entry name" value="ABC transporter transmembrane region"/>
    <property type="match status" value="1"/>
</dbReference>
<dbReference type="InterPro" id="IPR027417">
    <property type="entry name" value="P-loop_NTPase"/>
</dbReference>
<dbReference type="EMBL" id="BAABRT010000012">
    <property type="protein sequence ID" value="GAA5525228.1"/>
    <property type="molecule type" value="Genomic_DNA"/>
</dbReference>
<evidence type="ECO:0000259" key="9">
    <source>
        <dbReference type="PROSITE" id="PS50929"/>
    </source>
</evidence>
<feature type="transmembrane region" description="Helical" evidence="7">
    <location>
        <begin position="151"/>
        <end position="178"/>
    </location>
</feature>
<feature type="domain" description="ABC transmembrane type-1" evidence="9">
    <location>
        <begin position="45"/>
        <end position="327"/>
    </location>
</feature>
<dbReference type="Gene3D" id="1.20.1560.10">
    <property type="entry name" value="ABC transporter type 1, transmembrane domain"/>
    <property type="match status" value="1"/>
</dbReference>
<evidence type="ECO:0000256" key="3">
    <source>
        <dbReference type="ARBA" id="ARBA00022741"/>
    </source>
</evidence>
<proteinExistence type="predicted"/>
<feature type="transmembrane region" description="Helical" evidence="7">
    <location>
        <begin position="81"/>
        <end position="101"/>
    </location>
</feature>
<reference evidence="10 11" key="1">
    <citation type="submission" date="2024-02" db="EMBL/GenBank/DDBJ databases">
        <title>Microbulbifer aestuariivivens NBRC 112533.</title>
        <authorList>
            <person name="Ichikawa N."/>
            <person name="Katano-Makiyama Y."/>
            <person name="Hidaka K."/>
        </authorList>
    </citation>
    <scope>NUCLEOTIDE SEQUENCE [LARGE SCALE GENOMIC DNA]</scope>
    <source>
        <strain evidence="10 11">NBRC 112533</strain>
    </source>
</reference>
<dbReference type="InterPro" id="IPR017871">
    <property type="entry name" value="ABC_transporter-like_CS"/>
</dbReference>
<dbReference type="Proteomes" id="UP001408594">
    <property type="component" value="Unassembled WGS sequence"/>
</dbReference>
<protein>
    <submittedName>
        <fullName evidence="10">Multidrug export ATP-binding/permease protein SAV1866</fullName>
    </submittedName>
</protein>
<dbReference type="InterPro" id="IPR003593">
    <property type="entry name" value="AAA+_ATPase"/>
</dbReference>
<evidence type="ECO:0000256" key="6">
    <source>
        <dbReference type="ARBA" id="ARBA00023136"/>
    </source>
</evidence>
<accession>A0ABP9WPU9</accession>
<dbReference type="Gene3D" id="3.40.50.300">
    <property type="entry name" value="P-loop containing nucleotide triphosphate hydrolases"/>
    <property type="match status" value="1"/>
</dbReference>
<keyword evidence="2 7" id="KW-0812">Transmembrane</keyword>
<keyword evidence="3" id="KW-0547">Nucleotide-binding</keyword>
<dbReference type="SUPFAM" id="SSF52540">
    <property type="entry name" value="P-loop containing nucleoside triphosphate hydrolases"/>
    <property type="match status" value="1"/>
</dbReference>
<evidence type="ECO:0000256" key="7">
    <source>
        <dbReference type="SAM" id="Phobius"/>
    </source>
</evidence>
<keyword evidence="5 7" id="KW-1133">Transmembrane helix</keyword>
<dbReference type="InterPro" id="IPR011527">
    <property type="entry name" value="ABC1_TM_dom"/>
</dbReference>
<dbReference type="InterPro" id="IPR011918">
    <property type="entry name" value="ABC_MsbA_ATP-bd"/>
</dbReference>
<dbReference type="PROSITE" id="PS50893">
    <property type="entry name" value="ABC_TRANSPORTER_2"/>
    <property type="match status" value="1"/>
</dbReference>
<feature type="domain" description="ABC transporter" evidence="8">
    <location>
        <begin position="365"/>
        <end position="601"/>
    </location>
</feature>
<dbReference type="PANTHER" id="PTHR43394">
    <property type="entry name" value="ATP-DEPENDENT PERMEASE MDL1, MITOCHONDRIAL"/>
    <property type="match status" value="1"/>
</dbReference>
<gene>
    <name evidence="10" type="ORF">Maes01_01793</name>
</gene>
<dbReference type="Pfam" id="PF00664">
    <property type="entry name" value="ABC_membrane"/>
    <property type="match status" value="1"/>
</dbReference>
<dbReference type="PROSITE" id="PS00211">
    <property type="entry name" value="ABC_TRANSPORTER_1"/>
    <property type="match status" value="1"/>
</dbReference>
<dbReference type="SMART" id="SM00382">
    <property type="entry name" value="AAA"/>
    <property type="match status" value="1"/>
</dbReference>
<dbReference type="InterPro" id="IPR039421">
    <property type="entry name" value="Type_1_exporter"/>
</dbReference>
<keyword evidence="6 7" id="KW-0472">Membrane</keyword>
<dbReference type="InterPro" id="IPR036640">
    <property type="entry name" value="ABC1_TM_sf"/>
</dbReference>
<keyword evidence="4 10" id="KW-0067">ATP-binding</keyword>
<comment type="caution">
    <text evidence="10">The sequence shown here is derived from an EMBL/GenBank/DDBJ whole genome shotgun (WGS) entry which is preliminary data.</text>
</comment>
<dbReference type="CDD" id="cd18575">
    <property type="entry name" value="ABC_6TM_bac_exporter_ABCB8_10_like"/>
    <property type="match status" value="1"/>
</dbReference>
<evidence type="ECO:0000256" key="2">
    <source>
        <dbReference type="ARBA" id="ARBA00022692"/>
    </source>
</evidence>
<evidence type="ECO:0000313" key="10">
    <source>
        <dbReference type="EMBL" id="GAA5525228.1"/>
    </source>
</evidence>
<feature type="transmembrane region" description="Helical" evidence="7">
    <location>
        <begin position="298"/>
        <end position="318"/>
    </location>
</feature>
<dbReference type="RefSeq" id="WP_345550743.1">
    <property type="nucleotide sequence ID" value="NZ_BAABRT010000012.1"/>
</dbReference>
<sequence>MSDTTEHAIDAPVEKPLASASSSMSFARMMVQLWQFVRPYRTVLLAAGVALVFTAGITLSIGQGIRVLVDRGFVTGSSAALGHAVLVLMALALLMAVGTYARHYLVSWLGERVVADLRVAVFDHIVTLHPSFFETNRSGEIMSRLTTDTTLLQHIIGTSFSMALRSGLMFIGALALLLFTNLKLSLMVLVGVPLVLLPIVLYGRRVRKLARASQDSIADVGSYAGEIIQHIKTVQSYTREEHEKRAFAREVETAFEVARRRIRQRSLLIACVILLMFGAVSGLLWVGGNDMIAGRMSAGDLAAFVFYAMLMGSAVATVSEVYSELQRATGATERLVDLLNVQADIPASGGAPQPGQAPAAGSGEVAFQALEFSYPSRPEQAAIRNLSLVVEAGKSLALVGPSGAGKSTLLELLQRFYDPQGGSITLDGVDIREMDTATLRRQLAVVPQQPALFTADVWYNIRYGRPDASDEEVIAAAKAAHAHDFIQQLPQGYDSHLGEQGTRLSGGQKQRLAIARAILKDPKILLLDEATSALDAESEYHVQQALQALMKGRTTIIIAHRLATILHADSIAVLEQGRLVAQGSHAQLVESSPLYKRLAELQFQEAAV</sequence>
<feature type="transmembrane region" description="Helical" evidence="7">
    <location>
        <begin position="267"/>
        <end position="286"/>
    </location>
</feature>
<feature type="transmembrane region" description="Helical" evidence="7">
    <location>
        <begin position="184"/>
        <end position="203"/>
    </location>
</feature>
<dbReference type="GO" id="GO:0005524">
    <property type="term" value="F:ATP binding"/>
    <property type="evidence" value="ECO:0007669"/>
    <property type="project" value="UniProtKB-KW"/>
</dbReference>
<evidence type="ECO:0000256" key="1">
    <source>
        <dbReference type="ARBA" id="ARBA00004651"/>
    </source>
</evidence>
<feature type="transmembrane region" description="Helical" evidence="7">
    <location>
        <begin position="42"/>
        <end position="61"/>
    </location>
</feature>
<dbReference type="Pfam" id="PF00005">
    <property type="entry name" value="ABC_tran"/>
    <property type="match status" value="1"/>
</dbReference>
<dbReference type="PANTHER" id="PTHR43394:SF1">
    <property type="entry name" value="ATP-BINDING CASSETTE SUB-FAMILY B MEMBER 10, MITOCHONDRIAL"/>
    <property type="match status" value="1"/>
</dbReference>
<evidence type="ECO:0000256" key="5">
    <source>
        <dbReference type="ARBA" id="ARBA00022989"/>
    </source>
</evidence>
<evidence type="ECO:0000313" key="11">
    <source>
        <dbReference type="Proteomes" id="UP001408594"/>
    </source>
</evidence>